<accession>A0A4Q1K916</accession>
<protein>
    <submittedName>
        <fullName evidence="2">DUF3575 domain-containing protein</fullName>
    </submittedName>
</protein>
<comment type="caution">
    <text evidence="2">The sequence shown here is derived from an EMBL/GenBank/DDBJ whole genome shotgun (WGS) entry which is preliminary data.</text>
</comment>
<dbReference type="EMBL" id="SBKN01000003">
    <property type="protein sequence ID" value="RXR22923.1"/>
    <property type="molecule type" value="Genomic_DNA"/>
</dbReference>
<organism evidence="2 3">
    <name type="scientific">Flavobacterium stagni</name>
    <dbReference type="NCBI Taxonomy" id="2506421"/>
    <lineage>
        <taxon>Bacteria</taxon>
        <taxon>Pseudomonadati</taxon>
        <taxon>Bacteroidota</taxon>
        <taxon>Flavobacteriia</taxon>
        <taxon>Flavobacteriales</taxon>
        <taxon>Flavobacteriaceae</taxon>
        <taxon>Flavobacterium</taxon>
    </lineage>
</organism>
<feature type="signal peptide" evidence="1">
    <location>
        <begin position="1"/>
        <end position="18"/>
    </location>
</feature>
<dbReference type="Proteomes" id="UP000289857">
    <property type="component" value="Unassembled WGS sequence"/>
</dbReference>
<dbReference type="AlphaFoldDB" id="A0A4Q1K916"/>
<feature type="chain" id="PRO_5020319327" evidence="1">
    <location>
        <begin position="19"/>
        <end position="192"/>
    </location>
</feature>
<reference evidence="3" key="1">
    <citation type="submission" date="2019-01" db="EMBL/GenBank/DDBJ databases">
        <title>Cytophagaceae bacterium strain CAR-16.</title>
        <authorList>
            <person name="Chen W.-M."/>
        </authorList>
    </citation>
    <scope>NUCLEOTIDE SEQUENCE [LARGE SCALE GENOMIC DNA]</scope>
    <source>
        <strain evidence="3">WWJ-16</strain>
    </source>
</reference>
<sequence length="192" mass="21616">MKKILLLCCTLLLTFEMAAQQNAPSGLESKKNELRVDVLQALAYGKIGLSYERFFEGSFSVGINANFSNSSKFEEDFNNGFRNNIPRYEFNPFVRYALSKSKARYYFAEIFGSANGGDYKEIIRESEGGVGYYTIKQSKYTDYALGGSLGYKMYIKNALAIEFLVGFGSNLTNKEKSPDVISRVGLNLGYRF</sequence>
<evidence type="ECO:0000313" key="3">
    <source>
        <dbReference type="Proteomes" id="UP000289857"/>
    </source>
</evidence>
<evidence type="ECO:0000313" key="2">
    <source>
        <dbReference type="EMBL" id="RXR22923.1"/>
    </source>
</evidence>
<evidence type="ECO:0000256" key="1">
    <source>
        <dbReference type="SAM" id="SignalP"/>
    </source>
</evidence>
<proteinExistence type="predicted"/>
<keyword evidence="1" id="KW-0732">Signal</keyword>
<dbReference type="RefSeq" id="WP_129461153.1">
    <property type="nucleotide sequence ID" value="NZ_SBKN01000003.1"/>
</dbReference>
<keyword evidence="3" id="KW-1185">Reference proteome</keyword>
<dbReference type="OrthoDB" id="768080at2"/>
<gene>
    <name evidence="2" type="ORF">EQG61_06745</name>
</gene>
<name>A0A4Q1K916_9FLAO</name>